<evidence type="ECO:0000313" key="2">
    <source>
        <dbReference type="EMBL" id="MFB9210284.1"/>
    </source>
</evidence>
<dbReference type="Pfam" id="PF01541">
    <property type="entry name" value="GIY-YIG"/>
    <property type="match status" value="1"/>
</dbReference>
<proteinExistence type="predicted"/>
<accession>A0ABV5J2Q9</accession>
<organism evidence="2 3">
    <name type="scientific">Echinicola jeungdonensis</name>
    <dbReference type="NCBI Taxonomy" id="709343"/>
    <lineage>
        <taxon>Bacteria</taxon>
        <taxon>Pseudomonadati</taxon>
        <taxon>Bacteroidota</taxon>
        <taxon>Cytophagia</taxon>
        <taxon>Cytophagales</taxon>
        <taxon>Cyclobacteriaceae</taxon>
        <taxon>Echinicola</taxon>
    </lineage>
</organism>
<protein>
    <submittedName>
        <fullName evidence="2">GIY-YIG nuclease family protein</fullName>
    </submittedName>
</protein>
<dbReference type="InterPro" id="IPR035901">
    <property type="entry name" value="GIY-YIG_endonuc_sf"/>
</dbReference>
<feature type="domain" description="GIY-YIG" evidence="1">
    <location>
        <begin position="1"/>
        <end position="80"/>
    </location>
</feature>
<dbReference type="InterPro" id="IPR000305">
    <property type="entry name" value="GIY-YIG_endonuc"/>
</dbReference>
<dbReference type="SUPFAM" id="SSF82771">
    <property type="entry name" value="GIY-YIG endonuclease"/>
    <property type="match status" value="1"/>
</dbReference>
<name>A0ABV5J2Q9_9BACT</name>
<dbReference type="PROSITE" id="PS50164">
    <property type="entry name" value="GIY_YIG"/>
    <property type="match status" value="1"/>
</dbReference>
<dbReference type="Proteomes" id="UP001589654">
    <property type="component" value="Unassembled WGS sequence"/>
</dbReference>
<dbReference type="RefSeq" id="WP_290249691.1">
    <property type="nucleotide sequence ID" value="NZ_JAUFQT010000002.1"/>
</dbReference>
<gene>
    <name evidence="2" type="ORF">ACFFUR_00555</name>
</gene>
<evidence type="ECO:0000313" key="3">
    <source>
        <dbReference type="Proteomes" id="UP001589654"/>
    </source>
</evidence>
<dbReference type="Gene3D" id="3.40.1440.10">
    <property type="entry name" value="GIY-YIG endonuclease"/>
    <property type="match status" value="1"/>
</dbReference>
<evidence type="ECO:0000259" key="1">
    <source>
        <dbReference type="PROSITE" id="PS50164"/>
    </source>
</evidence>
<keyword evidence="3" id="KW-1185">Reference proteome</keyword>
<reference evidence="2 3" key="1">
    <citation type="submission" date="2024-09" db="EMBL/GenBank/DDBJ databases">
        <authorList>
            <person name="Sun Q."/>
            <person name="Mori K."/>
        </authorList>
    </citation>
    <scope>NUCLEOTIDE SEQUENCE [LARGE SCALE GENOMIC DNA]</scope>
    <source>
        <strain evidence="2 3">CECT 7682</strain>
    </source>
</reference>
<sequence>MISFVYILFSEKMNRFYTGITTLSIKERLENHIKKKYSRLNFTHKAEDWKLVWELECISYSQARKIEIHIKKMKSKVYIQNLLKYPEMKRKLQSQFHE</sequence>
<comment type="caution">
    <text evidence="2">The sequence shown here is derived from an EMBL/GenBank/DDBJ whole genome shotgun (WGS) entry which is preliminary data.</text>
</comment>
<dbReference type="EMBL" id="JBHMEW010000005">
    <property type="protein sequence ID" value="MFB9210284.1"/>
    <property type="molecule type" value="Genomic_DNA"/>
</dbReference>